<sequence>MTRPQFTLAYRLLHEEHKYDGSSLPRKAVHKLLYLLNAEAQEQGLEVDIPYFWFQYGVVTPAEADIGVDPLNAGGKASGDTGSEFEAELRPIVRRVLNRYYSTSLEEVTDETYSDAPYDVQRTWRTLDKKLQTLHDNYPDFYEVEPSRNSIEESIFDVFDVFPTARFPELESDLTKWYSMITRELNRPEMDAGGMMEVNVQFWRIFSLQLAEEHRHKMSKSEVKDVLDIESFEGARESCRRTLRSIESDALAAKFDDDGQYDTPETRAADALVEGTVKEYYLTRSN</sequence>
<gene>
    <name evidence="1" type="ORF">SAMN05216388_101850</name>
</gene>
<dbReference type="EMBL" id="FOCX01000018">
    <property type="protein sequence ID" value="SEO75546.1"/>
    <property type="molecule type" value="Genomic_DNA"/>
</dbReference>
<protein>
    <submittedName>
        <fullName evidence="1">Uncharacterized protein</fullName>
    </submittedName>
</protein>
<proteinExistence type="predicted"/>
<dbReference type="RefSeq" id="WP_092662299.1">
    <property type="nucleotide sequence ID" value="NZ_FOCX01000018.1"/>
</dbReference>
<evidence type="ECO:0000313" key="2">
    <source>
        <dbReference type="Proteomes" id="UP000198775"/>
    </source>
</evidence>
<keyword evidence="2" id="KW-1185">Reference proteome</keyword>
<accession>A0A1H8SAK7</accession>
<organism evidence="1 2">
    <name type="scientific">Halorientalis persicus</name>
    <dbReference type="NCBI Taxonomy" id="1367881"/>
    <lineage>
        <taxon>Archaea</taxon>
        <taxon>Methanobacteriati</taxon>
        <taxon>Methanobacteriota</taxon>
        <taxon>Stenosarchaea group</taxon>
        <taxon>Halobacteria</taxon>
        <taxon>Halobacteriales</taxon>
        <taxon>Haloarculaceae</taxon>
        <taxon>Halorientalis</taxon>
    </lineage>
</organism>
<name>A0A1H8SAK7_9EURY</name>
<reference evidence="2" key="1">
    <citation type="submission" date="2016-10" db="EMBL/GenBank/DDBJ databases">
        <authorList>
            <person name="Varghese N."/>
            <person name="Submissions S."/>
        </authorList>
    </citation>
    <scope>NUCLEOTIDE SEQUENCE [LARGE SCALE GENOMIC DNA]</scope>
    <source>
        <strain evidence="2">IBRC-M 10043</strain>
    </source>
</reference>
<dbReference type="OrthoDB" id="324624at2157"/>
<evidence type="ECO:0000313" key="1">
    <source>
        <dbReference type="EMBL" id="SEO75546.1"/>
    </source>
</evidence>
<dbReference type="AlphaFoldDB" id="A0A1H8SAK7"/>
<dbReference type="Proteomes" id="UP000198775">
    <property type="component" value="Unassembled WGS sequence"/>
</dbReference>